<accession>A0A370HKD4</accession>
<dbReference type="InterPro" id="IPR017517">
    <property type="entry name" value="Maleyloyr_isom"/>
</dbReference>
<dbReference type="InterPro" id="IPR034660">
    <property type="entry name" value="DinB/YfiT-like"/>
</dbReference>
<dbReference type="Proteomes" id="UP000254869">
    <property type="component" value="Unassembled WGS sequence"/>
</dbReference>
<dbReference type="AlphaFoldDB" id="A0A370HKD4"/>
<name>A0A370HKD4_9NOCA</name>
<dbReference type="InterPro" id="IPR024344">
    <property type="entry name" value="MDMPI_metal-binding"/>
</dbReference>
<dbReference type="Gene3D" id="1.20.120.450">
    <property type="entry name" value="dinb family like domain"/>
    <property type="match status" value="1"/>
</dbReference>
<proteinExistence type="predicted"/>
<evidence type="ECO:0000313" key="3">
    <source>
        <dbReference type="Proteomes" id="UP000254869"/>
    </source>
</evidence>
<dbReference type="NCBIfam" id="TIGR03086">
    <property type="entry name" value="TIGR03086 family metal-binding protein"/>
    <property type="match status" value="1"/>
</dbReference>
<dbReference type="STRING" id="1210086.GCA_001613105_04920"/>
<dbReference type="InterPro" id="IPR017520">
    <property type="entry name" value="CHP03086"/>
</dbReference>
<keyword evidence="3" id="KW-1185">Reference proteome</keyword>
<gene>
    <name evidence="2" type="ORF">DFR76_1196</name>
</gene>
<dbReference type="Pfam" id="PF11716">
    <property type="entry name" value="MDMPI_N"/>
    <property type="match status" value="1"/>
</dbReference>
<organism evidence="2 3">
    <name type="scientific">Nocardia pseudobrasiliensis</name>
    <dbReference type="NCBI Taxonomy" id="45979"/>
    <lineage>
        <taxon>Bacteria</taxon>
        <taxon>Bacillati</taxon>
        <taxon>Actinomycetota</taxon>
        <taxon>Actinomycetes</taxon>
        <taxon>Mycobacteriales</taxon>
        <taxon>Nocardiaceae</taxon>
        <taxon>Nocardia</taxon>
    </lineage>
</organism>
<dbReference type="EMBL" id="QQBC01000019">
    <property type="protein sequence ID" value="RDI59046.1"/>
    <property type="molecule type" value="Genomic_DNA"/>
</dbReference>
<feature type="domain" description="Mycothiol-dependent maleylpyruvate isomerase metal-binding" evidence="1">
    <location>
        <begin position="25"/>
        <end position="147"/>
    </location>
</feature>
<dbReference type="NCBIfam" id="TIGR03083">
    <property type="entry name" value="maleylpyruvate isomerase family mycothiol-dependent enzyme"/>
    <property type="match status" value="1"/>
</dbReference>
<dbReference type="RefSeq" id="WP_068001999.1">
    <property type="nucleotide sequence ID" value="NZ_QQBC01000019.1"/>
</dbReference>
<comment type="caution">
    <text evidence="2">The sequence shown here is derived from an EMBL/GenBank/DDBJ whole genome shotgun (WGS) entry which is preliminary data.</text>
</comment>
<evidence type="ECO:0000259" key="1">
    <source>
        <dbReference type="Pfam" id="PF11716"/>
    </source>
</evidence>
<dbReference type="GO" id="GO:0046872">
    <property type="term" value="F:metal ion binding"/>
    <property type="evidence" value="ECO:0007669"/>
    <property type="project" value="InterPro"/>
</dbReference>
<dbReference type="SUPFAM" id="SSF109854">
    <property type="entry name" value="DinB/YfiT-like putative metalloenzymes"/>
    <property type="match status" value="1"/>
</dbReference>
<sequence length="207" mass="21531">MSTIPQTDADPAVALAPVWREVLIASHRALVDVVSGIGGDQWQLPTPCAEWNVTQVIQHAAGDQRAYARALGVGTGPDYDPFAPSGAIEGTAATLVATAVDEVAAAWGRVGEDVATVPTPLPHGELPTPVAAVMCGLDAAVHAWDIAVATGQRSPLTEELAEAFLAAATGLVEPLRQWGAFAAVVDGTAEDTAVDRLLRYLGRNPRR</sequence>
<evidence type="ECO:0000313" key="2">
    <source>
        <dbReference type="EMBL" id="RDI59046.1"/>
    </source>
</evidence>
<protein>
    <submittedName>
        <fullName evidence="2">Uncharacterized protein (TIGR03086 family)</fullName>
    </submittedName>
</protein>
<reference evidence="2 3" key="1">
    <citation type="submission" date="2018-07" db="EMBL/GenBank/DDBJ databases">
        <title>Genomic Encyclopedia of Type Strains, Phase IV (KMG-IV): sequencing the most valuable type-strain genomes for metagenomic binning, comparative biology and taxonomic classification.</title>
        <authorList>
            <person name="Goeker M."/>
        </authorList>
    </citation>
    <scope>NUCLEOTIDE SEQUENCE [LARGE SCALE GENOMIC DNA]</scope>
    <source>
        <strain evidence="2 3">DSM 44290</strain>
    </source>
</reference>